<feature type="region of interest" description="Disordered" evidence="1">
    <location>
        <begin position="285"/>
        <end position="560"/>
    </location>
</feature>
<dbReference type="SMART" id="SM00444">
    <property type="entry name" value="GYF"/>
    <property type="match status" value="1"/>
</dbReference>
<gene>
    <name evidence="3" type="ORF">BN860_05138g</name>
</gene>
<dbReference type="Pfam" id="PF02213">
    <property type="entry name" value="GYF"/>
    <property type="match status" value="1"/>
</dbReference>
<feature type="region of interest" description="Disordered" evidence="1">
    <location>
        <begin position="572"/>
        <end position="627"/>
    </location>
</feature>
<feature type="compositionally biased region" description="Basic and acidic residues" evidence="1">
    <location>
        <begin position="285"/>
        <end position="313"/>
    </location>
</feature>
<dbReference type="SUPFAM" id="SSF55277">
    <property type="entry name" value="GYF domain"/>
    <property type="match status" value="1"/>
</dbReference>
<dbReference type="PROSITE" id="PS50829">
    <property type="entry name" value="GYF"/>
    <property type="match status" value="1"/>
</dbReference>
<feature type="compositionally biased region" description="Polar residues" evidence="1">
    <location>
        <begin position="602"/>
        <end position="627"/>
    </location>
</feature>
<dbReference type="GO" id="GO:0005829">
    <property type="term" value="C:cytosol"/>
    <property type="evidence" value="ECO:0007669"/>
    <property type="project" value="TreeGrafter"/>
</dbReference>
<feature type="compositionally biased region" description="Basic residues" evidence="1">
    <location>
        <begin position="81"/>
        <end position="90"/>
    </location>
</feature>
<feature type="compositionally biased region" description="Basic and acidic residues" evidence="1">
    <location>
        <begin position="484"/>
        <end position="519"/>
    </location>
</feature>
<keyword evidence="4" id="KW-1185">Reference proteome</keyword>
<dbReference type="InterPro" id="IPR051640">
    <property type="entry name" value="GRB10-interact_GYF"/>
</dbReference>
<feature type="compositionally biased region" description="Low complexity" evidence="1">
    <location>
        <begin position="588"/>
        <end position="601"/>
    </location>
</feature>
<feature type="compositionally biased region" description="Basic and acidic residues" evidence="1">
    <location>
        <begin position="572"/>
        <end position="582"/>
    </location>
</feature>
<proteinExistence type="predicted"/>
<protein>
    <submittedName>
        <fullName evidence="3">ZYBA0S08-05138g1_1</fullName>
    </submittedName>
</protein>
<feature type="compositionally biased region" description="Low complexity" evidence="1">
    <location>
        <begin position="442"/>
        <end position="460"/>
    </location>
</feature>
<evidence type="ECO:0000256" key="1">
    <source>
        <dbReference type="SAM" id="MobiDB-lite"/>
    </source>
</evidence>
<dbReference type="PANTHER" id="PTHR14445">
    <property type="entry name" value="GRB10 INTERACTING GYF PROTEIN"/>
    <property type="match status" value="1"/>
</dbReference>
<feature type="compositionally biased region" description="Basic and acidic residues" evidence="1">
    <location>
        <begin position="330"/>
        <end position="351"/>
    </location>
</feature>
<feature type="region of interest" description="Disordered" evidence="1">
    <location>
        <begin position="60"/>
        <end position="104"/>
    </location>
</feature>
<dbReference type="InterPro" id="IPR003169">
    <property type="entry name" value="GYF"/>
</dbReference>
<dbReference type="InterPro" id="IPR035445">
    <property type="entry name" value="GYF-like_dom_sf"/>
</dbReference>
<dbReference type="EMBL" id="HG316461">
    <property type="protein sequence ID" value="CDF90871.1"/>
    <property type="molecule type" value="Genomic_DNA"/>
</dbReference>
<sequence>MNFQSQYQNPLNSMHYQLQNLSLQNGAPLDPAISQIGTPVLPAQPLSRTASLMDSIGIQRSSSPFVDPPSGLNTGHMLKPIAHKHDPHHPHPQDSTSSSPYPSQVATPNILHGGLFTGTASMAPPGVAAAPTVPPLVVESQWRYIDTQGQIQGPFGSGPMSQWYASGYFQPSLQVSRMGTSLEPFGINDRFMSLGELISKANNLQDPFHAFDLIASSMLSGMGSSFGGSPEQQQFQVQKQQELESKKSLGSADYTHDEILQLRDSDGGYYRDVVVQVPTGARKQERIEDRNIQARLEHKKKEEQRRRKEEEIGRNQMAEEAAKQTLQQESELKKKDVALKSQQEREPKEIAQHIVQTAPKASPKETMETAVWENIKSPKETPKASPIDISNETLNESSKANAKETSKSGPKTTSKASPKASPKANQKTSKTASKALAKENFQGQEEAAKQKASQQAQEVKTSIAPWADKVKNAEMPKIPSITELQKKEEQERAERELQERVAADRLKQQIIKEDKERQGLKSVLTWADKPKPPPVNSVNIKPQVKKEDKKKPSQIKSAVPLEEFNNPTFLKEQAKLWEEAQKSKSRRTATPGAPSGSSSASNAWTTVTSKSAKQVTTNQQKPTVQPKSYISPDKLRAIGASSGPNKQIGSSTSIPGLKATQAARAPTYPGNASISARQVFLRWCRSHMKLNASVRTDAVLEVLLSLPAGNESIGIITDTINSNSNAMDGKRFAEEFIKRRQECEKHIEDPLTWAEVLSMPEGDDDDWEFQVVSKKKGRKH</sequence>
<dbReference type="CDD" id="cd00072">
    <property type="entry name" value="GYF"/>
    <property type="match status" value="1"/>
</dbReference>
<organism evidence="3 4">
    <name type="scientific">Zygosaccharomyces bailii (strain CLIB 213 / ATCC 58445 / CBS 680 / BCRC 21525 / NBRC 1098 / NCYC 1416 / NRRL Y-2227)</name>
    <dbReference type="NCBI Taxonomy" id="1333698"/>
    <lineage>
        <taxon>Eukaryota</taxon>
        <taxon>Fungi</taxon>
        <taxon>Dikarya</taxon>
        <taxon>Ascomycota</taxon>
        <taxon>Saccharomycotina</taxon>
        <taxon>Saccharomycetes</taxon>
        <taxon>Saccharomycetales</taxon>
        <taxon>Saccharomycetaceae</taxon>
        <taxon>Zygosaccharomyces</taxon>
    </lineage>
</organism>
<dbReference type="AlphaFoldDB" id="A0A8J2XCR5"/>
<feature type="compositionally biased region" description="Low complexity" evidence="1">
    <location>
        <begin position="224"/>
        <end position="240"/>
    </location>
</feature>
<evidence type="ECO:0000313" key="3">
    <source>
        <dbReference type="EMBL" id="CDF90871.1"/>
    </source>
</evidence>
<accession>A0A8J2XCR5</accession>
<dbReference type="OrthoDB" id="48509at2759"/>
<feature type="compositionally biased region" description="Polar residues" evidence="1">
    <location>
        <begin position="407"/>
        <end position="416"/>
    </location>
</feature>
<dbReference type="PANTHER" id="PTHR14445:SF36">
    <property type="entry name" value="FI03272P-RELATED"/>
    <property type="match status" value="1"/>
</dbReference>
<reference evidence="4" key="1">
    <citation type="journal article" date="2013" name="Genome Announc.">
        <title>Genome sequence of the food spoilage yeast Zygosaccharomyces bailii CLIB 213(T).</title>
        <authorList>
            <person name="Galeote V."/>
            <person name="Bigey F."/>
            <person name="Devillers H."/>
            <person name="Neuveglise C."/>
            <person name="Dequin S."/>
        </authorList>
    </citation>
    <scope>NUCLEOTIDE SEQUENCE [LARGE SCALE GENOMIC DNA]</scope>
    <source>
        <strain evidence="4">CLIB 213 / ATCC 58445 / CBS 680 / CCRC 21525 / NBRC 1098 / NCYC 1416 / NRRL Y-2227</strain>
    </source>
</reference>
<name>A0A8J2XCR5_ZYGB2</name>
<feature type="domain" description="GYF" evidence="2">
    <location>
        <begin position="139"/>
        <end position="195"/>
    </location>
</feature>
<evidence type="ECO:0000313" key="4">
    <source>
        <dbReference type="Proteomes" id="UP000019375"/>
    </source>
</evidence>
<dbReference type="Gene3D" id="3.30.1490.40">
    <property type="match status" value="1"/>
</dbReference>
<feature type="compositionally biased region" description="Polar residues" evidence="1">
    <location>
        <begin position="388"/>
        <end position="400"/>
    </location>
</feature>
<evidence type="ECO:0000259" key="2">
    <source>
        <dbReference type="PROSITE" id="PS50829"/>
    </source>
</evidence>
<dbReference type="Proteomes" id="UP000019375">
    <property type="component" value="Unassembled WGS sequence"/>
</dbReference>
<feature type="region of interest" description="Disordered" evidence="1">
    <location>
        <begin position="224"/>
        <end position="250"/>
    </location>
</feature>